<accession>A0A095X1A5</accession>
<comment type="catalytic activity">
    <reaction evidence="10">
        <text>GTP + ATP = 3',3'-cGAMP + 2 diphosphate</text>
        <dbReference type="Rhea" id="RHEA:35647"/>
        <dbReference type="ChEBI" id="CHEBI:30616"/>
        <dbReference type="ChEBI" id="CHEBI:33019"/>
        <dbReference type="ChEBI" id="CHEBI:37565"/>
        <dbReference type="ChEBI" id="CHEBI:71501"/>
    </reaction>
    <physiologicalReaction direction="left-to-right" evidence="10">
        <dbReference type="Rhea" id="RHEA:35648"/>
    </physiologicalReaction>
</comment>
<organism evidence="13 14">
    <name type="scientific">Anaerococcus lactolyticus S7-1-13</name>
    <dbReference type="NCBI Taxonomy" id="1284686"/>
    <lineage>
        <taxon>Bacteria</taxon>
        <taxon>Bacillati</taxon>
        <taxon>Bacillota</taxon>
        <taxon>Tissierellia</taxon>
        <taxon>Tissierellales</taxon>
        <taxon>Peptoniphilaceae</taxon>
        <taxon>Anaerococcus</taxon>
    </lineage>
</organism>
<evidence type="ECO:0000313" key="13">
    <source>
        <dbReference type="EMBL" id="KGF03521.1"/>
    </source>
</evidence>
<proteinExistence type="predicted"/>
<evidence type="ECO:0000256" key="2">
    <source>
        <dbReference type="ARBA" id="ARBA00022695"/>
    </source>
</evidence>
<keyword evidence="4" id="KW-0547">Nucleotide-binding</keyword>
<dbReference type="InterPro" id="IPR048445">
    <property type="entry name" value="DncV-like_NTFase"/>
</dbReference>
<evidence type="ECO:0000256" key="11">
    <source>
        <dbReference type="SAM" id="Coils"/>
    </source>
</evidence>
<keyword evidence="8" id="KW-0051">Antiviral defense</keyword>
<evidence type="ECO:0000256" key="1">
    <source>
        <dbReference type="ARBA" id="ARBA00022679"/>
    </source>
</evidence>
<dbReference type="GO" id="GO:0005524">
    <property type="term" value="F:ATP binding"/>
    <property type="evidence" value="ECO:0007669"/>
    <property type="project" value="UniProtKB-KW"/>
</dbReference>
<evidence type="ECO:0000259" key="12">
    <source>
        <dbReference type="Pfam" id="PF21654"/>
    </source>
</evidence>
<name>A0A095X1A5_9FIRM</name>
<keyword evidence="7" id="KW-0546">Nucleotide metabolism</keyword>
<dbReference type="OrthoDB" id="5569081at2"/>
<evidence type="ECO:0000256" key="10">
    <source>
        <dbReference type="ARBA" id="ARBA00048304"/>
    </source>
</evidence>
<evidence type="ECO:0000256" key="7">
    <source>
        <dbReference type="ARBA" id="ARBA00023080"/>
    </source>
</evidence>
<protein>
    <recommendedName>
        <fullName evidence="9">Cyclic GMP-AMP synthase</fullName>
    </recommendedName>
</protein>
<dbReference type="GO" id="GO:0046872">
    <property type="term" value="F:metal ion binding"/>
    <property type="evidence" value="ECO:0007669"/>
    <property type="project" value="UniProtKB-KW"/>
</dbReference>
<reference evidence="13 14" key="1">
    <citation type="submission" date="2014-07" db="EMBL/GenBank/DDBJ databases">
        <authorList>
            <person name="McCorrison J."/>
            <person name="Sanka R."/>
            <person name="Torralba M."/>
            <person name="Gillis M."/>
            <person name="Haft D.H."/>
            <person name="Methe B."/>
            <person name="Sutton G."/>
            <person name="Nelson K.E."/>
        </authorList>
    </citation>
    <scope>NUCLEOTIDE SEQUENCE [LARGE SCALE GENOMIC DNA]</scope>
    <source>
        <strain evidence="13 14">S7-1-13</strain>
    </source>
</reference>
<keyword evidence="2" id="KW-0548">Nucleotidyltransferase</keyword>
<evidence type="ECO:0000256" key="9">
    <source>
        <dbReference type="ARBA" id="ARBA00044145"/>
    </source>
</evidence>
<dbReference type="GO" id="GO:0009117">
    <property type="term" value="P:nucleotide metabolic process"/>
    <property type="evidence" value="ECO:0007669"/>
    <property type="project" value="UniProtKB-KW"/>
</dbReference>
<dbReference type="RefSeq" id="WP_037328268.1">
    <property type="nucleotide sequence ID" value="NZ_JRMW01000038.1"/>
</dbReference>
<comment type="caution">
    <text evidence="13">The sequence shown here is derived from an EMBL/GenBank/DDBJ whole genome shotgun (WGS) entry which is preliminary data.</text>
</comment>
<dbReference type="GO" id="GO:0016779">
    <property type="term" value="F:nucleotidyltransferase activity"/>
    <property type="evidence" value="ECO:0007669"/>
    <property type="project" value="UniProtKB-KW"/>
</dbReference>
<sequence>MTVQKQFEKFNDNIRVDFDTNHELKEKREVLVNILRNSDDLPSFEVINQGSYILKTGIKPEDDQEYDIDVGLIFNVNKDDYKPLDLKEKICSILENHTDYGAKIKKPCVTVTYKKNNKAAFHVDLVVYAYEDNENKESQLYIAKGISSNQDSIKWEKADPKGLVDYINNTIVKGEQRDQFRRIIRYIKKWRNRRFSNFGHISPASIGLTLMAIDNFSYYSDDDLTVLIDVVNYIKNKFHYRKTENGRDLYRIELSLPYELSFDFPNDVFEKMTDNQMTDFKDKITKFSNDLKEARNEIDEYAQYKKLNKIFGDDFEIPEEKNTAKNQVNYIPSSSSSGWEIY</sequence>
<keyword evidence="6" id="KW-0460">Magnesium</keyword>
<evidence type="ECO:0000256" key="4">
    <source>
        <dbReference type="ARBA" id="ARBA00022741"/>
    </source>
</evidence>
<feature type="domain" description="Cyclic GMP-AMP synthase DncV-like nucleotidyltransferase" evidence="12">
    <location>
        <begin position="46"/>
        <end position="128"/>
    </location>
</feature>
<dbReference type="eggNOG" id="ENOG502Z9ZM">
    <property type="taxonomic scope" value="Bacteria"/>
</dbReference>
<evidence type="ECO:0000256" key="5">
    <source>
        <dbReference type="ARBA" id="ARBA00022840"/>
    </source>
</evidence>
<feature type="coiled-coil region" evidence="11">
    <location>
        <begin position="277"/>
        <end position="304"/>
    </location>
</feature>
<keyword evidence="11" id="KW-0175">Coiled coil</keyword>
<keyword evidence="1" id="KW-0808">Transferase</keyword>
<dbReference type="EMBL" id="JRMW01000038">
    <property type="protein sequence ID" value="KGF03521.1"/>
    <property type="molecule type" value="Genomic_DNA"/>
</dbReference>
<dbReference type="Pfam" id="PF21654">
    <property type="entry name" value="DncV-like_NTFase"/>
    <property type="match status" value="1"/>
</dbReference>
<evidence type="ECO:0000256" key="6">
    <source>
        <dbReference type="ARBA" id="ARBA00022842"/>
    </source>
</evidence>
<evidence type="ECO:0000313" key="14">
    <source>
        <dbReference type="Proteomes" id="UP000029579"/>
    </source>
</evidence>
<dbReference type="Proteomes" id="UP000029579">
    <property type="component" value="Unassembled WGS sequence"/>
</dbReference>
<dbReference type="CDD" id="cd05400">
    <property type="entry name" value="NT_2-5OAS_ClassI-CCAase"/>
    <property type="match status" value="1"/>
</dbReference>
<evidence type="ECO:0000256" key="3">
    <source>
        <dbReference type="ARBA" id="ARBA00022723"/>
    </source>
</evidence>
<dbReference type="InterPro" id="IPR006116">
    <property type="entry name" value="NT_2-5OAS_ClassI-CCAase"/>
</dbReference>
<gene>
    <name evidence="13" type="ORF">HMPREF1630_06885</name>
</gene>
<keyword evidence="5" id="KW-0067">ATP-binding</keyword>
<dbReference type="AlphaFoldDB" id="A0A095X1A5"/>
<keyword evidence="3" id="KW-0479">Metal-binding</keyword>
<evidence type="ECO:0000256" key="8">
    <source>
        <dbReference type="ARBA" id="ARBA00023118"/>
    </source>
</evidence>
<dbReference type="GO" id="GO:0051607">
    <property type="term" value="P:defense response to virus"/>
    <property type="evidence" value="ECO:0007669"/>
    <property type="project" value="UniProtKB-KW"/>
</dbReference>